<name>A0A137P840_CONC2</name>
<keyword evidence="9" id="KW-1185">Reference proteome</keyword>
<feature type="domain" description="Zn(2)-C6 fungal-type" evidence="7">
    <location>
        <begin position="19"/>
        <end position="49"/>
    </location>
</feature>
<dbReference type="GO" id="GO:0003677">
    <property type="term" value="F:DNA binding"/>
    <property type="evidence" value="ECO:0007669"/>
    <property type="project" value="InterPro"/>
</dbReference>
<dbReference type="Pfam" id="PF00172">
    <property type="entry name" value="Zn_clus"/>
    <property type="match status" value="1"/>
</dbReference>
<keyword evidence="6" id="KW-0812">Transmembrane</keyword>
<dbReference type="PROSITE" id="PS00463">
    <property type="entry name" value="ZN2_CY6_FUNGAL_1"/>
    <property type="match status" value="1"/>
</dbReference>
<dbReference type="SUPFAM" id="SSF57701">
    <property type="entry name" value="Zn2/Cys6 DNA-binding domain"/>
    <property type="match status" value="1"/>
</dbReference>
<protein>
    <recommendedName>
        <fullName evidence="7">Zn(2)-C6 fungal-type domain-containing protein</fullName>
    </recommendedName>
</protein>
<evidence type="ECO:0000259" key="7">
    <source>
        <dbReference type="PROSITE" id="PS50048"/>
    </source>
</evidence>
<keyword evidence="6" id="KW-0472">Membrane</keyword>
<dbReference type="InterPro" id="IPR007219">
    <property type="entry name" value="XnlR_reg_dom"/>
</dbReference>
<evidence type="ECO:0000313" key="8">
    <source>
        <dbReference type="EMBL" id="KXN71175.1"/>
    </source>
</evidence>
<reference evidence="8 9" key="1">
    <citation type="journal article" date="2015" name="Genome Biol. Evol.">
        <title>Phylogenomic analyses indicate that early fungi evolved digesting cell walls of algal ancestors of land plants.</title>
        <authorList>
            <person name="Chang Y."/>
            <person name="Wang S."/>
            <person name="Sekimoto S."/>
            <person name="Aerts A.L."/>
            <person name="Choi C."/>
            <person name="Clum A."/>
            <person name="LaButti K.M."/>
            <person name="Lindquist E.A."/>
            <person name="Yee Ngan C."/>
            <person name="Ohm R.A."/>
            <person name="Salamov A.A."/>
            <person name="Grigoriev I.V."/>
            <person name="Spatafora J.W."/>
            <person name="Berbee M.L."/>
        </authorList>
    </citation>
    <scope>NUCLEOTIDE SEQUENCE [LARGE SCALE GENOMIC DNA]</scope>
    <source>
        <strain evidence="8 9">NRRL 28638</strain>
    </source>
</reference>
<dbReference type="GO" id="GO:0000981">
    <property type="term" value="F:DNA-binding transcription factor activity, RNA polymerase II-specific"/>
    <property type="evidence" value="ECO:0007669"/>
    <property type="project" value="InterPro"/>
</dbReference>
<dbReference type="Pfam" id="PF04082">
    <property type="entry name" value="Fungal_trans"/>
    <property type="match status" value="1"/>
</dbReference>
<evidence type="ECO:0000256" key="4">
    <source>
        <dbReference type="ARBA" id="ARBA00023163"/>
    </source>
</evidence>
<evidence type="ECO:0000256" key="3">
    <source>
        <dbReference type="ARBA" id="ARBA00023015"/>
    </source>
</evidence>
<keyword evidence="6" id="KW-1133">Transmembrane helix</keyword>
<dbReference type="InterPro" id="IPR001138">
    <property type="entry name" value="Zn2Cys6_DnaBD"/>
</dbReference>
<dbReference type="AlphaFoldDB" id="A0A137P840"/>
<feature type="transmembrane region" description="Helical" evidence="6">
    <location>
        <begin position="525"/>
        <end position="546"/>
    </location>
</feature>
<proteinExistence type="predicted"/>
<dbReference type="GO" id="GO:0005634">
    <property type="term" value="C:nucleus"/>
    <property type="evidence" value="ECO:0007669"/>
    <property type="project" value="UniProtKB-SubCell"/>
</dbReference>
<accession>A0A137P840</accession>
<dbReference type="OrthoDB" id="6428749at2759"/>
<dbReference type="PANTHER" id="PTHR47338:SF5">
    <property type="entry name" value="ZN(II)2CYS6 TRANSCRIPTION FACTOR (EUROFUNG)"/>
    <property type="match status" value="1"/>
</dbReference>
<evidence type="ECO:0000256" key="1">
    <source>
        <dbReference type="ARBA" id="ARBA00004123"/>
    </source>
</evidence>
<keyword evidence="2" id="KW-0479">Metal-binding</keyword>
<evidence type="ECO:0000256" key="5">
    <source>
        <dbReference type="ARBA" id="ARBA00023242"/>
    </source>
</evidence>
<dbReference type="PANTHER" id="PTHR47338">
    <property type="entry name" value="ZN(II)2CYS6 TRANSCRIPTION FACTOR (EUROFUNG)-RELATED"/>
    <property type="match status" value="1"/>
</dbReference>
<dbReference type="InterPro" id="IPR050815">
    <property type="entry name" value="TF_fung"/>
</dbReference>
<dbReference type="GO" id="GO:0006351">
    <property type="term" value="P:DNA-templated transcription"/>
    <property type="evidence" value="ECO:0007669"/>
    <property type="project" value="InterPro"/>
</dbReference>
<dbReference type="SMART" id="SM00066">
    <property type="entry name" value="GAL4"/>
    <property type="match status" value="1"/>
</dbReference>
<dbReference type="InterPro" id="IPR036864">
    <property type="entry name" value="Zn2-C6_fun-type_DNA-bd_sf"/>
</dbReference>
<keyword evidence="4" id="KW-0804">Transcription</keyword>
<dbReference type="Proteomes" id="UP000070444">
    <property type="component" value="Unassembled WGS sequence"/>
</dbReference>
<dbReference type="Gene3D" id="4.10.240.10">
    <property type="entry name" value="Zn(2)-C6 fungal-type DNA-binding domain"/>
    <property type="match status" value="1"/>
</dbReference>
<evidence type="ECO:0000313" key="9">
    <source>
        <dbReference type="Proteomes" id="UP000070444"/>
    </source>
</evidence>
<evidence type="ECO:0000256" key="6">
    <source>
        <dbReference type="SAM" id="Phobius"/>
    </source>
</evidence>
<dbReference type="CDD" id="cd12148">
    <property type="entry name" value="fungal_TF_MHR"/>
    <property type="match status" value="1"/>
</dbReference>
<dbReference type="PROSITE" id="PS50048">
    <property type="entry name" value="ZN2_CY6_FUNGAL_2"/>
    <property type="match status" value="1"/>
</dbReference>
<dbReference type="CDD" id="cd00067">
    <property type="entry name" value="GAL4"/>
    <property type="match status" value="1"/>
</dbReference>
<evidence type="ECO:0000256" key="2">
    <source>
        <dbReference type="ARBA" id="ARBA00022723"/>
    </source>
</evidence>
<sequence length="592" mass="68844">MEIITQKAIVNKKSESSISCFSCRKKRIRCGRELPKCEWCNKRGSECVYPKKSHRRRNEPTSYSAAQNKLNFKSGSVGNATELRGFNDFGLNFQAQNLQNNSNEINIFIFEPIPRPLPPPGASVVSNQTSLDLLLPSLNLLKSKKFETSLILLLTKQIIQADPLIVPEIDWFIEKIELGVFGGITKLSLHINQDWIQELFEPNFKQKVIDSYFKYFHSMVAYISKRNFFLNFNQVSPVLMSVIMYVGYLYCPRQHPELRKYLKSSALIQLKKNKNRFNITNCQAYYIFSYSMLFQGQAKQSIPYFNIACLMASALGVHLDIPNIHMDVQSERHCVRDQAISHDSHLANTLLCQPYYLFLTPLVTIIDPFYQINPFSDDPFEALHAQCVSTCRYLYNRYWMPTTTHMVTYSLMISKAPIDYESEDFKLKIKFFNELLNHCQVQTLISFTNLSKQYQTSEEFEIITKHVWKFFAMYCRLQMILYAQFPPVVDPHTGNLNSSTMKAIHAANAIYNIAKNQPECGATMFYYYLSAISLYYMSLITSLANYPTLRAKLIDKFRAIYQLFNIYRVKYCLSRDIIQVLDIMIAYFKIKL</sequence>
<comment type="subcellular location">
    <subcellularLocation>
        <location evidence="1">Nucleus</location>
    </subcellularLocation>
</comment>
<keyword evidence="5" id="KW-0539">Nucleus</keyword>
<keyword evidence="3" id="KW-0805">Transcription regulation</keyword>
<dbReference type="EMBL" id="KQ964481">
    <property type="protein sequence ID" value="KXN71175.1"/>
    <property type="molecule type" value="Genomic_DNA"/>
</dbReference>
<gene>
    <name evidence="8" type="ORF">CONCODRAFT_6131</name>
</gene>
<organism evidence="8 9">
    <name type="scientific">Conidiobolus coronatus (strain ATCC 28846 / CBS 209.66 / NRRL 28638)</name>
    <name type="common">Delacroixia coronata</name>
    <dbReference type="NCBI Taxonomy" id="796925"/>
    <lineage>
        <taxon>Eukaryota</taxon>
        <taxon>Fungi</taxon>
        <taxon>Fungi incertae sedis</taxon>
        <taxon>Zoopagomycota</taxon>
        <taxon>Entomophthoromycotina</taxon>
        <taxon>Entomophthoromycetes</taxon>
        <taxon>Entomophthorales</taxon>
        <taxon>Ancylistaceae</taxon>
        <taxon>Conidiobolus</taxon>
    </lineage>
</organism>
<dbReference type="GO" id="GO:0008270">
    <property type="term" value="F:zinc ion binding"/>
    <property type="evidence" value="ECO:0007669"/>
    <property type="project" value="InterPro"/>
</dbReference>